<organism evidence="2 3">
    <name type="scientific">Hymenobacter jeollabukensis</name>
    <dbReference type="NCBI Taxonomy" id="2025313"/>
    <lineage>
        <taxon>Bacteria</taxon>
        <taxon>Pseudomonadati</taxon>
        <taxon>Bacteroidota</taxon>
        <taxon>Cytophagia</taxon>
        <taxon>Cytophagales</taxon>
        <taxon>Hymenobacteraceae</taxon>
        <taxon>Hymenobacter</taxon>
    </lineage>
</organism>
<dbReference type="Gene3D" id="1.10.246.40">
    <property type="entry name" value="Tn5 transposase, domain 1"/>
    <property type="match status" value="1"/>
</dbReference>
<dbReference type="InterPro" id="IPR014735">
    <property type="entry name" value="Transposase_Tn5-like_N"/>
</dbReference>
<feature type="domain" description="Transposase Tn5-like N-terminal" evidence="1">
    <location>
        <begin position="14"/>
        <end position="46"/>
    </location>
</feature>
<dbReference type="Pfam" id="PF14706">
    <property type="entry name" value="Tnp_DNA_bind"/>
    <property type="match status" value="1"/>
</dbReference>
<evidence type="ECO:0000313" key="3">
    <source>
        <dbReference type="Proteomes" id="UP000305517"/>
    </source>
</evidence>
<evidence type="ECO:0000259" key="1">
    <source>
        <dbReference type="Pfam" id="PF14706"/>
    </source>
</evidence>
<dbReference type="EMBL" id="VAJM01000001">
    <property type="protein sequence ID" value="TLM96858.1"/>
    <property type="molecule type" value="Genomic_DNA"/>
</dbReference>
<accession>A0A5R8WWH3</accession>
<dbReference type="Proteomes" id="UP000305517">
    <property type="component" value="Unassembled WGS sequence"/>
</dbReference>
<protein>
    <recommendedName>
        <fullName evidence="1">Transposase Tn5-like N-terminal domain-containing protein</fullName>
    </recommendedName>
</protein>
<evidence type="ECO:0000313" key="2">
    <source>
        <dbReference type="EMBL" id="TLM96858.1"/>
    </source>
</evidence>
<dbReference type="OrthoDB" id="940548at2"/>
<proteinExistence type="predicted"/>
<gene>
    <name evidence="2" type="ORF">FDY95_02380</name>
</gene>
<reference evidence="2 3" key="1">
    <citation type="submission" date="2019-05" db="EMBL/GenBank/DDBJ databases">
        <title>Hymenobacter edaphi sp. nov., isolated from abandoned arsenic-contaminated farmland soil.</title>
        <authorList>
            <person name="Nie L."/>
        </authorList>
    </citation>
    <scope>NUCLEOTIDE SEQUENCE [LARGE SCALE GENOMIC DNA]</scope>
    <source>
        <strain evidence="2 3">1-3-3-8</strain>
    </source>
</reference>
<keyword evidence="3" id="KW-1185">Reference proteome</keyword>
<dbReference type="InterPro" id="IPR038215">
    <property type="entry name" value="TN5-like_N_sf"/>
</dbReference>
<sequence length="46" mass="5191">MGMRVSTDFGDAVGWAQRHFGTVQLGDVRRTRRVYRLAAGWARQPG</sequence>
<comment type="caution">
    <text evidence="2">The sequence shown here is derived from an EMBL/GenBank/DDBJ whole genome shotgun (WGS) entry which is preliminary data.</text>
</comment>
<dbReference type="AlphaFoldDB" id="A0A5R8WWH3"/>
<name>A0A5R8WWH3_9BACT</name>